<dbReference type="PROSITE" id="PS50850">
    <property type="entry name" value="MFS"/>
    <property type="match status" value="1"/>
</dbReference>
<sequence length="227" mass="24340">MANDSNVSEVSPPITYCKPGDAPARDWRFWLIFVSLMVSTFMFALEAVAVGNALPSIVHRFNGTQFIWVGCARGWYPRLRTPLTRSRSSTLPKIAGRRAVMLGALAFFAVGSAVSGAASSMNVLIVGRTIQGVGGGAIVSVTQIILSDLVPLRERGTFSGLIAIAFTIASCIGPVVGGSLAQNGQWRWLFYLNIPISGVTAALTLAFLKLKTPPGSAKDKLKYMDWM</sequence>
<evidence type="ECO:0000313" key="7">
    <source>
        <dbReference type="EMBL" id="TFY71508.1"/>
    </source>
</evidence>
<dbReference type="Proteomes" id="UP000298327">
    <property type="component" value="Unassembled WGS sequence"/>
</dbReference>
<dbReference type="InterPro" id="IPR020846">
    <property type="entry name" value="MFS_dom"/>
</dbReference>
<evidence type="ECO:0000256" key="5">
    <source>
        <dbReference type="SAM" id="Phobius"/>
    </source>
</evidence>
<keyword evidence="4 5" id="KW-0472">Membrane</keyword>
<evidence type="ECO:0000256" key="2">
    <source>
        <dbReference type="ARBA" id="ARBA00022692"/>
    </source>
</evidence>
<evidence type="ECO:0000256" key="3">
    <source>
        <dbReference type="ARBA" id="ARBA00022989"/>
    </source>
</evidence>
<feature type="domain" description="Major facilitator superfamily (MFS) profile" evidence="6">
    <location>
        <begin position="32"/>
        <end position="227"/>
    </location>
</feature>
<accession>A0A4Y9ZCJ4</accession>
<feature type="transmembrane region" description="Helical" evidence="5">
    <location>
        <begin position="99"/>
        <end position="119"/>
    </location>
</feature>
<dbReference type="PANTHER" id="PTHR23501:SF102">
    <property type="entry name" value="DRUG TRANSPORTER, PUTATIVE (AFU_ORTHOLOGUE AFUA_3G08530)-RELATED"/>
    <property type="match status" value="1"/>
</dbReference>
<dbReference type="STRING" id="205917.A0A4Y9ZCJ4"/>
<dbReference type="SUPFAM" id="SSF103473">
    <property type="entry name" value="MFS general substrate transporter"/>
    <property type="match status" value="1"/>
</dbReference>
<keyword evidence="3 5" id="KW-1133">Transmembrane helix</keyword>
<feature type="transmembrane region" description="Helical" evidence="5">
    <location>
        <begin position="158"/>
        <end position="176"/>
    </location>
</feature>
<dbReference type="InterPro" id="IPR036259">
    <property type="entry name" value="MFS_trans_sf"/>
</dbReference>
<proteinExistence type="predicted"/>
<protein>
    <recommendedName>
        <fullName evidence="6">Major facilitator superfamily (MFS) profile domain-containing protein</fullName>
    </recommendedName>
</protein>
<feature type="transmembrane region" description="Helical" evidence="5">
    <location>
        <begin position="188"/>
        <end position="208"/>
    </location>
</feature>
<keyword evidence="2 5" id="KW-0812">Transmembrane</keyword>
<comment type="caution">
    <text evidence="7">The sequence shown here is derived from an EMBL/GenBank/DDBJ whole genome shotgun (WGS) entry which is preliminary data.</text>
</comment>
<feature type="transmembrane region" description="Helical" evidence="5">
    <location>
        <begin position="125"/>
        <end position="146"/>
    </location>
</feature>
<evidence type="ECO:0000259" key="6">
    <source>
        <dbReference type="PROSITE" id="PS50850"/>
    </source>
</evidence>
<name>A0A4Y9ZCJ4_9AGAM</name>
<gene>
    <name evidence="7" type="ORF">EVG20_g1505</name>
</gene>
<dbReference type="GO" id="GO:0005886">
    <property type="term" value="C:plasma membrane"/>
    <property type="evidence" value="ECO:0007669"/>
    <property type="project" value="TreeGrafter"/>
</dbReference>
<dbReference type="EMBL" id="SEOQ01000048">
    <property type="protein sequence ID" value="TFY71508.1"/>
    <property type="molecule type" value="Genomic_DNA"/>
</dbReference>
<dbReference type="Pfam" id="PF07690">
    <property type="entry name" value="MFS_1"/>
    <property type="match status" value="1"/>
</dbReference>
<comment type="subcellular location">
    <subcellularLocation>
        <location evidence="1">Membrane</location>
        <topology evidence="1">Multi-pass membrane protein</topology>
    </subcellularLocation>
</comment>
<keyword evidence="8" id="KW-1185">Reference proteome</keyword>
<dbReference type="PRINTS" id="PR01036">
    <property type="entry name" value="TCRTETB"/>
</dbReference>
<dbReference type="InterPro" id="IPR011701">
    <property type="entry name" value="MFS"/>
</dbReference>
<dbReference type="OrthoDB" id="6770063at2759"/>
<dbReference type="PANTHER" id="PTHR23501">
    <property type="entry name" value="MAJOR FACILITATOR SUPERFAMILY"/>
    <property type="match status" value="1"/>
</dbReference>
<dbReference type="GO" id="GO:0022857">
    <property type="term" value="F:transmembrane transporter activity"/>
    <property type="evidence" value="ECO:0007669"/>
    <property type="project" value="InterPro"/>
</dbReference>
<organism evidence="7 8">
    <name type="scientific">Dentipellis fragilis</name>
    <dbReference type="NCBI Taxonomy" id="205917"/>
    <lineage>
        <taxon>Eukaryota</taxon>
        <taxon>Fungi</taxon>
        <taxon>Dikarya</taxon>
        <taxon>Basidiomycota</taxon>
        <taxon>Agaricomycotina</taxon>
        <taxon>Agaricomycetes</taxon>
        <taxon>Russulales</taxon>
        <taxon>Hericiaceae</taxon>
        <taxon>Dentipellis</taxon>
    </lineage>
</organism>
<evidence type="ECO:0000256" key="1">
    <source>
        <dbReference type="ARBA" id="ARBA00004141"/>
    </source>
</evidence>
<evidence type="ECO:0000313" key="8">
    <source>
        <dbReference type="Proteomes" id="UP000298327"/>
    </source>
</evidence>
<reference evidence="7 8" key="1">
    <citation type="submission" date="2019-02" db="EMBL/GenBank/DDBJ databases">
        <title>Genome sequencing of the rare red list fungi Dentipellis fragilis.</title>
        <authorList>
            <person name="Buettner E."/>
            <person name="Kellner H."/>
        </authorList>
    </citation>
    <scope>NUCLEOTIDE SEQUENCE [LARGE SCALE GENOMIC DNA]</scope>
    <source>
        <strain evidence="7 8">DSM 105465</strain>
    </source>
</reference>
<dbReference type="AlphaFoldDB" id="A0A4Y9ZCJ4"/>
<evidence type="ECO:0000256" key="4">
    <source>
        <dbReference type="ARBA" id="ARBA00023136"/>
    </source>
</evidence>
<feature type="transmembrane region" description="Helical" evidence="5">
    <location>
        <begin position="29"/>
        <end position="50"/>
    </location>
</feature>
<dbReference type="Gene3D" id="1.20.1720.10">
    <property type="entry name" value="Multidrug resistance protein D"/>
    <property type="match status" value="1"/>
</dbReference>